<dbReference type="VEuPathDB" id="FungiDB:F9C07_12433"/>
<dbReference type="PRINTS" id="PR00420">
    <property type="entry name" value="RNGMNOXGNASE"/>
</dbReference>
<organism evidence="7">
    <name type="scientific">Aspergillus flavus</name>
    <dbReference type="NCBI Taxonomy" id="5059"/>
    <lineage>
        <taxon>Eukaryota</taxon>
        <taxon>Fungi</taxon>
        <taxon>Dikarya</taxon>
        <taxon>Ascomycota</taxon>
        <taxon>Pezizomycotina</taxon>
        <taxon>Eurotiomycetes</taxon>
        <taxon>Eurotiomycetidae</taxon>
        <taxon>Eurotiales</taxon>
        <taxon>Aspergillaceae</taxon>
        <taxon>Aspergillus</taxon>
        <taxon>Aspergillus subgen. Circumdati</taxon>
    </lineage>
</organism>
<dbReference type="SUPFAM" id="SSF51905">
    <property type="entry name" value="FAD/NAD(P)-binding domain"/>
    <property type="match status" value="1"/>
</dbReference>
<sequence length="1182" mass="133155">MSELKEDYVDVLIVGAGPAGLMLANWLSRFDIKTRIVDKRGTKIFNGQADGLQCRTLEIFDSFDFAHRVWRESNHMLEIWFWNPDKDGILRRSDRIADTIPGISRFQQVVLHQGRIERFFLDSIKEHSDITVERGVLPTTFEFDEAKAADFEDYPITVTLRTLSEEEATPAQRQQHHRRADGTQSVINDGLFRSNLAADDTDDLIRVAKANNNASSVETVKAKFMVGCDGAHSWVRRQLGFKLEGDSTDYIWGVLDIVPITDFPDIRHRCAIHSANAGSVMVIPRENKLVRLYIQLQVTEHAQSGGKADRSWITPEVILQSAQRIMHPYKINYTYCDWWTAYQIGQRVGDHFSLRERVFLAGDAVHTHSPKAGQGMNVSMQDTYNLGWKIAHVVKGYSEGSILKTYQSERRRVAQDLIDFDHRLSRLFSGRPAKDGANEGVSMEEFKNAMEKGNEFASGIVVNYGSSIIVAKEGDSVEQGDGTEVAANLQRRVVSKTHLATKIDIGKRMPSFKVLNQSDARPWHLQELLKSNGRWRIIVFPGQLTQPQNMQRIQKLGDQLGSQDSFIRQYTPSDQLIDSLIEVLTVHAGPRTGVELLDLPEAFHPFDEEMGWDYWKVFVDDQSYHEGHGQAYFNYGIDPIHGAAVIVRPDQYVSWVGEVDDYEDMARFFSGFMRVQDSSKPKSRVVKLVYGSHNAAKRFSFICTFFGLGVSASITIFKEPRGFRVAPHLAFRATVPFDSPAFVLVDKLAYSDPNSTSESAISLVNTVTAQLYQLYDEGKAQPSDIDPEGRSILHALYMFNQRFERFPDASAHFSQLISHFTYGDHLAEPDQGGKMPMDYLVMEDLTLNSPALLNDPISTDKVCQGVPQNMLKYGVMGEIPAGFIGTELRKKHLVHMFEECLDVSDFAWAMLRESQFALESAVESAPNCIYTNIGKGEYTTCDIHLALAAAIRNNTLDSVQLLFRVDVPLPRWMFYGQSSIDMQVLLIAEITKRRAELRDVAESVLTINDLARFQLTKGQLLDSNAASMCNLLGERGIAVHKRLTIDEEHSILGDMPYLSMMKALYQAGFRDKSSLAPPQPVYPVANLQRAMWLMDMDLSLKVSKDGFSTVLELCSSITYSFSSMVRQPGPWTSLTCKHACQVVTGLFQALNKEERQFWLGCLASKETTAAHVPALQGKDDVR</sequence>
<proteinExistence type="inferred from homology"/>
<dbReference type="AlphaFoldDB" id="A0A5N6HDZ5"/>
<dbReference type="PANTHER" id="PTHR43004:SF20">
    <property type="entry name" value="2-MONOOXYGENASE, PUTATIVE (AFU_ORTHOLOGUE AFUA_1G13660)-RELATED"/>
    <property type="match status" value="1"/>
</dbReference>
<dbReference type="VEuPathDB" id="FungiDB:AFLA_013857"/>
<dbReference type="VEuPathDB" id="FungiDB:F9C07_2195930"/>
<evidence type="ECO:0000313" key="7">
    <source>
        <dbReference type="EMBL" id="KAB8252495.1"/>
    </source>
</evidence>
<dbReference type="PANTHER" id="PTHR43004">
    <property type="entry name" value="TRK SYSTEM POTASSIUM UPTAKE PROTEIN"/>
    <property type="match status" value="1"/>
</dbReference>
<feature type="domain" description="Phenol hydroxylase-like C-terminal dimerisation" evidence="6">
    <location>
        <begin position="462"/>
        <end position="676"/>
    </location>
</feature>
<name>A0A5N6HDZ5_ASPFL</name>
<dbReference type="InterPro" id="IPR038220">
    <property type="entry name" value="PHOX_C_sf"/>
</dbReference>
<evidence type="ECO:0000256" key="2">
    <source>
        <dbReference type="ARBA" id="ARBA00022630"/>
    </source>
</evidence>
<evidence type="ECO:0000259" key="5">
    <source>
        <dbReference type="Pfam" id="PF01494"/>
    </source>
</evidence>
<dbReference type="Proteomes" id="UP000325434">
    <property type="component" value="Unassembled WGS sequence"/>
</dbReference>
<dbReference type="InterPro" id="IPR002938">
    <property type="entry name" value="FAD-bd"/>
</dbReference>
<evidence type="ECO:0000256" key="4">
    <source>
        <dbReference type="ARBA" id="ARBA00023002"/>
    </source>
</evidence>
<evidence type="ECO:0000256" key="3">
    <source>
        <dbReference type="ARBA" id="ARBA00022827"/>
    </source>
</evidence>
<dbReference type="SUPFAM" id="SSF52833">
    <property type="entry name" value="Thioredoxin-like"/>
    <property type="match status" value="1"/>
</dbReference>
<gene>
    <name evidence="7" type="ORF">BDV35DRAFT_387010</name>
</gene>
<dbReference type="EMBL" id="ML734554">
    <property type="protein sequence ID" value="KAB8252495.1"/>
    <property type="molecule type" value="Genomic_DNA"/>
</dbReference>
<dbReference type="GO" id="GO:0016709">
    <property type="term" value="F:oxidoreductase activity, acting on paired donors, with incorporation or reduction of molecular oxygen, NAD(P)H as one donor, and incorporation of one atom of oxygen"/>
    <property type="evidence" value="ECO:0007669"/>
    <property type="project" value="UniProtKB-ARBA"/>
</dbReference>
<dbReference type="SUPFAM" id="SSF54373">
    <property type="entry name" value="FAD-linked reductases, C-terminal domain"/>
    <property type="match status" value="1"/>
</dbReference>
<dbReference type="Pfam" id="PF07976">
    <property type="entry name" value="Phe_hydrox_dim"/>
    <property type="match status" value="1"/>
</dbReference>
<keyword evidence="3" id="KW-0274">FAD</keyword>
<keyword evidence="2" id="KW-0285">Flavoprotein</keyword>
<dbReference type="Gene3D" id="3.50.50.60">
    <property type="entry name" value="FAD/NAD(P)-binding domain"/>
    <property type="match status" value="1"/>
</dbReference>
<dbReference type="VEuPathDB" id="FungiDB:AFLA_013856"/>
<reference evidence="7" key="1">
    <citation type="submission" date="2019-04" db="EMBL/GenBank/DDBJ databases">
        <title>Friends and foes A comparative genomics study of 23 Aspergillus species from section Flavi.</title>
        <authorList>
            <consortium name="DOE Joint Genome Institute"/>
            <person name="Kjaerbolling I."/>
            <person name="Vesth T."/>
            <person name="Frisvad J.C."/>
            <person name="Nybo J.L."/>
            <person name="Theobald S."/>
            <person name="Kildgaard S."/>
            <person name="Isbrandt T."/>
            <person name="Kuo A."/>
            <person name="Sato A."/>
            <person name="Lyhne E.K."/>
            <person name="Kogle M.E."/>
            <person name="Wiebenga A."/>
            <person name="Kun R.S."/>
            <person name="Lubbers R.J."/>
            <person name="Makela M.R."/>
            <person name="Barry K."/>
            <person name="Chovatia M."/>
            <person name="Clum A."/>
            <person name="Daum C."/>
            <person name="Haridas S."/>
            <person name="He G."/>
            <person name="LaButti K."/>
            <person name="Lipzen A."/>
            <person name="Mondo S."/>
            <person name="Riley R."/>
            <person name="Salamov A."/>
            <person name="Simmons B.A."/>
            <person name="Magnuson J.K."/>
            <person name="Henrissat B."/>
            <person name="Mortensen U.H."/>
            <person name="Larsen T.O."/>
            <person name="Devries R.P."/>
            <person name="Grigoriev I.V."/>
            <person name="Machida M."/>
            <person name="Baker S.E."/>
            <person name="Andersen M.R."/>
        </authorList>
    </citation>
    <scope>NUCLEOTIDE SEQUENCE [LARGE SCALE GENOMIC DNA]</scope>
    <source>
        <strain evidence="7">CBS 121.62</strain>
    </source>
</reference>
<dbReference type="CDD" id="cd02979">
    <property type="entry name" value="PHOX_C"/>
    <property type="match status" value="1"/>
</dbReference>
<evidence type="ECO:0000259" key="6">
    <source>
        <dbReference type="Pfam" id="PF07976"/>
    </source>
</evidence>
<accession>A0A5N6HDZ5</accession>
<dbReference type="Pfam" id="PF01494">
    <property type="entry name" value="FAD_binding_3"/>
    <property type="match status" value="1"/>
</dbReference>
<feature type="domain" description="FAD-binding" evidence="5">
    <location>
        <begin position="9"/>
        <end position="420"/>
    </location>
</feature>
<evidence type="ECO:0000256" key="1">
    <source>
        <dbReference type="ARBA" id="ARBA00007801"/>
    </source>
</evidence>
<comment type="similarity">
    <text evidence="1">Belongs to the PheA/TfdB FAD monooxygenase family.</text>
</comment>
<dbReference type="Gene3D" id="3.40.30.20">
    <property type="match status" value="1"/>
</dbReference>
<dbReference type="GO" id="GO:0071949">
    <property type="term" value="F:FAD binding"/>
    <property type="evidence" value="ECO:0007669"/>
    <property type="project" value="InterPro"/>
</dbReference>
<protein>
    <submittedName>
        <fullName evidence="7">FAD binding domain-containing protein</fullName>
    </submittedName>
</protein>
<keyword evidence="4" id="KW-0560">Oxidoreductase</keyword>
<dbReference type="InterPro" id="IPR012941">
    <property type="entry name" value="Phe_hydrox_C_dim_dom"/>
</dbReference>
<dbReference type="InterPro" id="IPR036249">
    <property type="entry name" value="Thioredoxin-like_sf"/>
</dbReference>
<dbReference type="InterPro" id="IPR050641">
    <property type="entry name" value="RIFMO-like"/>
</dbReference>
<dbReference type="Gene3D" id="3.30.9.10">
    <property type="entry name" value="D-Amino Acid Oxidase, subunit A, domain 2"/>
    <property type="match status" value="1"/>
</dbReference>
<dbReference type="InterPro" id="IPR036188">
    <property type="entry name" value="FAD/NAD-bd_sf"/>
</dbReference>